<keyword evidence="3 5" id="KW-0378">Hydrolase</keyword>
<feature type="binding site" evidence="4">
    <location>
        <position position="98"/>
    </location>
    <ligand>
        <name>a divalent metal cation</name>
        <dbReference type="ChEBI" id="CHEBI:60240"/>
        <label>1</label>
    </ligand>
</feature>
<dbReference type="PIRSF" id="PIRSF005902">
    <property type="entry name" value="DNase_TatD"/>
    <property type="match status" value="1"/>
</dbReference>
<protein>
    <submittedName>
        <fullName evidence="5">Hydrolase, TatD family</fullName>
    </submittedName>
</protein>
<dbReference type="CDD" id="cd01310">
    <property type="entry name" value="TatD_DNAse"/>
    <property type="match status" value="1"/>
</dbReference>
<reference evidence="5 6" key="1">
    <citation type="submission" date="2012-03" db="EMBL/GenBank/DDBJ databases">
        <authorList>
            <person name="Harkins D.M."/>
            <person name="Madupu R."/>
            <person name="Durkin A.S."/>
            <person name="Torralba M."/>
            <person name="Methe B."/>
            <person name="Sutton G.G."/>
            <person name="Nelson K.E."/>
        </authorList>
    </citation>
    <scope>NUCLEOTIDE SEQUENCE [LARGE SCALE GENOMIC DNA]</scope>
    <source>
        <strain evidence="5 6">CCUG 2042</strain>
    </source>
</reference>
<dbReference type="GO" id="GO:0046872">
    <property type="term" value="F:metal ion binding"/>
    <property type="evidence" value="ECO:0007669"/>
    <property type="project" value="UniProtKB-KW"/>
</dbReference>
<comment type="caution">
    <text evidence="5">The sequence shown here is derived from an EMBL/GenBank/DDBJ whole genome shotgun (WGS) entry which is preliminary data.</text>
</comment>
<dbReference type="GO" id="GO:0005829">
    <property type="term" value="C:cytosol"/>
    <property type="evidence" value="ECO:0007669"/>
    <property type="project" value="TreeGrafter"/>
</dbReference>
<keyword evidence="2 4" id="KW-0479">Metal-binding</keyword>
<dbReference type="PANTHER" id="PTHR46124">
    <property type="entry name" value="D-AMINOACYL-TRNA DEACYLASE"/>
    <property type="match status" value="1"/>
</dbReference>
<dbReference type="PROSITE" id="PS01091">
    <property type="entry name" value="TATD_3"/>
    <property type="match status" value="1"/>
</dbReference>
<gene>
    <name evidence="5" type="ORF">HMPREF1052_0600</name>
</gene>
<evidence type="ECO:0000313" key="5">
    <source>
        <dbReference type="EMBL" id="EIJ67717.1"/>
    </source>
</evidence>
<dbReference type="Proteomes" id="UP000006457">
    <property type="component" value="Unassembled WGS sequence"/>
</dbReference>
<evidence type="ECO:0000256" key="1">
    <source>
        <dbReference type="ARBA" id="ARBA00009275"/>
    </source>
</evidence>
<dbReference type="InterPro" id="IPR018228">
    <property type="entry name" value="DNase_TatD-rel_CS"/>
</dbReference>
<feature type="binding site" evidence="4">
    <location>
        <position position="138"/>
    </location>
    <ligand>
        <name>a divalent metal cation</name>
        <dbReference type="ChEBI" id="CHEBI:60240"/>
        <label>2</label>
    </ligand>
</feature>
<dbReference type="FunFam" id="3.20.20.140:FF:000005">
    <property type="entry name" value="TatD family hydrolase"/>
    <property type="match status" value="1"/>
</dbReference>
<sequence>MSFFDTHTHLDYLQRSTGESLSSLVANALLADVQKILIVAVKQDDFENILNMTALFPSQLYCGLGLHPLYIQEHQLTHLDNLENYLRQSSTNLTAIAEIGLESSIPELLTDECWKKQCEFLEAQLLLAKQYQLPVNLHSRKSHDQLFTFVKRLQLPKAGVLHGFSGSYEQAKKFVELGYKIGVGGVITYQRANKTRQVISKLPLEALVLETDTPDMPVFGFQGQVNRPERVAETFKSLCELRAESPEVIQDVIWKNSCKMFA</sequence>
<evidence type="ECO:0000313" key="6">
    <source>
        <dbReference type="Proteomes" id="UP000006457"/>
    </source>
</evidence>
<dbReference type="SUPFAM" id="SSF51556">
    <property type="entry name" value="Metallo-dependent hydrolases"/>
    <property type="match status" value="1"/>
</dbReference>
<proteinExistence type="inferred from homology"/>
<dbReference type="Gene3D" id="3.20.20.140">
    <property type="entry name" value="Metal-dependent hydrolases"/>
    <property type="match status" value="1"/>
</dbReference>
<dbReference type="GO" id="GO:0016788">
    <property type="term" value="F:hydrolase activity, acting on ester bonds"/>
    <property type="evidence" value="ECO:0007669"/>
    <property type="project" value="InterPro"/>
</dbReference>
<evidence type="ECO:0000256" key="2">
    <source>
        <dbReference type="ARBA" id="ARBA00022723"/>
    </source>
</evidence>
<dbReference type="PATRIC" id="fig|1095749.3.peg.1899"/>
<name>I3D7M4_9PAST</name>
<dbReference type="InterPro" id="IPR001130">
    <property type="entry name" value="TatD-like"/>
</dbReference>
<feature type="binding site" evidence="4">
    <location>
        <position position="212"/>
    </location>
    <ligand>
        <name>a divalent metal cation</name>
        <dbReference type="ChEBI" id="CHEBI:60240"/>
        <label>1</label>
    </ligand>
</feature>
<dbReference type="AlphaFoldDB" id="I3D7M4"/>
<dbReference type="PROSITE" id="PS01137">
    <property type="entry name" value="TATD_1"/>
    <property type="match status" value="1"/>
</dbReference>
<comment type="similarity">
    <text evidence="1">Belongs to the metallo-dependent hydrolases superfamily. TatD-type hydrolase family.</text>
</comment>
<dbReference type="InterPro" id="IPR032466">
    <property type="entry name" value="Metal_Hydrolase"/>
</dbReference>
<accession>I3D7M4</accession>
<feature type="binding site" evidence="4">
    <location>
        <position position="7"/>
    </location>
    <ligand>
        <name>a divalent metal cation</name>
        <dbReference type="ChEBI" id="CHEBI:60240"/>
        <label>1</label>
    </ligand>
</feature>
<dbReference type="OrthoDB" id="9810005at2"/>
<dbReference type="PANTHER" id="PTHR46124:SF3">
    <property type="entry name" value="HYDROLASE"/>
    <property type="match status" value="1"/>
</dbReference>
<keyword evidence="6" id="KW-1185">Reference proteome</keyword>
<feature type="binding site" evidence="4">
    <location>
        <position position="9"/>
    </location>
    <ligand>
        <name>a divalent metal cation</name>
        <dbReference type="ChEBI" id="CHEBI:60240"/>
        <label>1</label>
    </ligand>
</feature>
<dbReference type="eggNOG" id="COG0084">
    <property type="taxonomic scope" value="Bacteria"/>
</dbReference>
<feature type="binding site" evidence="4">
    <location>
        <position position="162"/>
    </location>
    <ligand>
        <name>a divalent metal cation</name>
        <dbReference type="ChEBI" id="CHEBI:60240"/>
        <label>2</label>
    </ligand>
</feature>
<evidence type="ECO:0000256" key="4">
    <source>
        <dbReference type="PIRSR" id="PIRSR005902-1"/>
    </source>
</evidence>
<organism evidence="5 6">
    <name type="scientific">Pasteurella bettyae CCUG 2042</name>
    <dbReference type="NCBI Taxonomy" id="1095749"/>
    <lineage>
        <taxon>Bacteria</taxon>
        <taxon>Pseudomonadati</taxon>
        <taxon>Pseudomonadota</taxon>
        <taxon>Gammaproteobacteria</taxon>
        <taxon>Pasteurellales</taxon>
        <taxon>Pasteurellaceae</taxon>
        <taxon>Pasteurella</taxon>
    </lineage>
</organism>
<dbReference type="Pfam" id="PF01026">
    <property type="entry name" value="TatD_DNase"/>
    <property type="match status" value="1"/>
</dbReference>
<evidence type="ECO:0000256" key="3">
    <source>
        <dbReference type="ARBA" id="ARBA00022801"/>
    </source>
</evidence>
<dbReference type="RefSeq" id="WP_005761449.1">
    <property type="nucleotide sequence ID" value="NZ_AJSX01000041.1"/>
</dbReference>
<dbReference type="EMBL" id="AJSX01000041">
    <property type="protein sequence ID" value="EIJ67717.1"/>
    <property type="molecule type" value="Genomic_DNA"/>
</dbReference>